<dbReference type="EMBL" id="CP017814">
    <property type="protein sequence ID" value="APA05418.1"/>
    <property type="molecule type" value="Genomic_DNA"/>
</dbReference>
<dbReference type="Proteomes" id="UP000177798">
    <property type="component" value="Chromosome 1"/>
</dbReference>
<accession>A0A1D9PRR8</accession>
<sequence length="86" mass="9985">MAHAIHSGVISTDPVFVEGRVDDMLLETMERVRYVKNMFGVHNPNPRTRVRRHGWNGIFEYGICEYHQHNSDKNCDTLPNYPNGEN</sequence>
<evidence type="ECO:0000313" key="2">
    <source>
        <dbReference type="Proteomes" id="UP000177798"/>
    </source>
</evidence>
<dbReference type="OrthoDB" id="6359816at2759"/>
<evidence type="ECO:0000313" key="1">
    <source>
        <dbReference type="EMBL" id="APA05418.1"/>
    </source>
</evidence>
<dbReference type="KEGG" id="ssl:SS1G_09843"/>
<reference evidence="2" key="1">
    <citation type="journal article" date="2017" name="Genome Biol. Evol.">
        <title>The complete genome sequence of the phytopathogenic fungus Sclerotinia sclerotiorum reveals insights into the genome architecture of broad host range pathogens.</title>
        <authorList>
            <person name="Derbyshire M."/>
            <person name="Denton-Giles M."/>
            <person name="Hegedus D."/>
            <person name="Seifbarghy S."/>
            <person name="Rollins J."/>
            <person name="van Kan J."/>
            <person name="Seidl M.F."/>
            <person name="Faino L."/>
            <person name="Mbengue M."/>
            <person name="Navaud O."/>
            <person name="Raffaele S."/>
            <person name="Hammond-Kosack K."/>
            <person name="Heard S."/>
            <person name="Oliver R."/>
        </authorList>
    </citation>
    <scope>NUCLEOTIDE SEQUENCE [LARGE SCALE GENOMIC DNA]</scope>
    <source>
        <strain evidence="2">ATCC 18683 / 1980 / Ss-1</strain>
    </source>
</reference>
<organism evidence="1 2">
    <name type="scientific">Sclerotinia sclerotiorum (strain ATCC 18683 / 1980 / Ss-1)</name>
    <name type="common">White mold</name>
    <name type="synonym">Whetzelinia sclerotiorum</name>
    <dbReference type="NCBI Taxonomy" id="665079"/>
    <lineage>
        <taxon>Eukaryota</taxon>
        <taxon>Fungi</taxon>
        <taxon>Dikarya</taxon>
        <taxon>Ascomycota</taxon>
        <taxon>Pezizomycotina</taxon>
        <taxon>Leotiomycetes</taxon>
        <taxon>Helotiales</taxon>
        <taxon>Sclerotiniaceae</taxon>
        <taxon>Sclerotinia</taxon>
    </lineage>
</organism>
<proteinExistence type="predicted"/>
<dbReference type="VEuPathDB" id="FungiDB:sscle_01g001880"/>
<dbReference type="RefSeq" id="XP_001589210.1">
    <property type="nucleotide sequence ID" value="XM_001589160.1"/>
</dbReference>
<gene>
    <name evidence="1" type="ORF">sscle_01g001880</name>
</gene>
<dbReference type="AlphaFoldDB" id="A0A1D9PRR8"/>
<name>A0A1D9PRR8_SCLS1</name>
<protein>
    <submittedName>
        <fullName evidence="1">Uncharacterized protein</fullName>
    </submittedName>
</protein>